<evidence type="ECO:0000256" key="1">
    <source>
        <dbReference type="SAM" id="MobiDB-lite"/>
    </source>
</evidence>
<protein>
    <submittedName>
        <fullName evidence="2">(northern house mosquito) hypothetical protein</fullName>
    </submittedName>
</protein>
<dbReference type="EMBL" id="HBUE01204610">
    <property type="protein sequence ID" value="CAG6531356.1"/>
    <property type="molecule type" value="Transcribed_RNA"/>
</dbReference>
<evidence type="ECO:0000313" key="2">
    <source>
        <dbReference type="EMBL" id="CAG6583212.1"/>
    </source>
</evidence>
<dbReference type="AlphaFoldDB" id="A0A8D8K951"/>
<sequence>MSARNKPPIDVLSTAARRRVPRGTRVQCQRPHQQRMSDVADESLVSHRYGPDRCSRLPPRSYSEGRHPVVADNCCLRANRCSRPVRMGCETVDRRHVAEPEKMVVLVGCKTLPRPDIYLFVINYLGNRVPR</sequence>
<feature type="compositionally biased region" description="Polar residues" evidence="1">
    <location>
        <begin position="26"/>
        <end position="36"/>
    </location>
</feature>
<proteinExistence type="predicted"/>
<feature type="region of interest" description="Disordered" evidence="1">
    <location>
        <begin position="1"/>
        <end position="40"/>
    </location>
</feature>
<accession>A0A8D8K951</accession>
<organism evidence="2">
    <name type="scientific">Culex pipiens</name>
    <name type="common">House mosquito</name>
    <dbReference type="NCBI Taxonomy" id="7175"/>
    <lineage>
        <taxon>Eukaryota</taxon>
        <taxon>Metazoa</taxon>
        <taxon>Ecdysozoa</taxon>
        <taxon>Arthropoda</taxon>
        <taxon>Hexapoda</taxon>
        <taxon>Insecta</taxon>
        <taxon>Pterygota</taxon>
        <taxon>Neoptera</taxon>
        <taxon>Endopterygota</taxon>
        <taxon>Diptera</taxon>
        <taxon>Nematocera</taxon>
        <taxon>Culicoidea</taxon>
        <taxon>Culicidae</taxon>
        <taxon>Culicinae</taxon>
        <taxon>Culicini</taxon>
        <taxon>Culex</taxon>
        <taxon>Culex</taxon>
    </lineage>
</organism>
<name>A0A8D8K951_CULPI</name>
<reference evidence="2" key="1">
    <citation type="submission" date="2021-05" db="EMBL/GenBank/DDBJ databases">
        <authorList>
            <person name="Alioto T."/>
            <person name="Alioto T."/>
            <person name="Gomez Garrido J."/>
        </authorList>
    </citation>
    <scope>NUCLEOTIDE SEQUENCE</scope>
</reference>
<dbReference type="EMBL" id="HBUE01310867">
    <property type="protein sequence ID" value="CAG6583212.1"/>
    <property type="molecule type" value="Transcribed_RNA"/>
</dbReference>